<dbReference type="PANTHER" id="PTHR30065:SF1">
    <property type="entry name" value="SURFACE PRESENTATION OF ANTIGENS PROTEIN SPAR"/>
    <property type="match status" value="1"/>
</dbReference>
<feature type="transmembrane region" description="Helical" evidence="10">
    <location>
        <begin position="77"/>
        <end position="98"/>
    </location>
</feature>
<evidence type="ECO:0000256" key="3">
    <source>
        <dbReference type="ARBA" id="ARBA00021717"/>
    </source>
</evidence>
<feature type="transmembrane region" description="Helical" evidence="10">
    <location>
        <begin position="124"/>
        <end position="146"/>
    </location>
</feature>
<evidence type="ECO:0000256" key="10">
    <source>
        <dbReference type="RuleBase" id="RU362071"/>
    </source>
</evidence>
<evidence type="ECO:0000256" key="9">
    <source>
        <dbReference type="NCBIfam" id="TIGR01400"/>
    </source>
</evidence>
<dbReference type="NCBIfam" id="TIGR01400">
    <property type="entry name" value="fliR"/>
    <property type="match status" value="1"/>
</dbReference>
<gene>
    <name evidence="11" type="ORF">SAMN04488134_101412</name>
</gene>
<keyword evidence="8 10" id="KW-0975">Bacterial flagellum</keyword>
<evidence type="ECO:0000256" key="1">
    <source>
        <dbReference type="ARBA" id="ARBA00002578"/>
    </source>
</evidence>
<evidence type="ECO:0000256" key="8">
    <source>
        <dbReference type="ARBA" id="ARBA00023143"/>
    </source>
</evidence>
<feature type="transmembrane region" description="Helical" evidence="10">
    <location>
        <begin position="12"/>
        <end position="31"/>
    </location>
</feature>
<evidence type="ECO:0000256" key="5">
    <source>
        <dbReference type="ARBA" id="ARBA00022692"/>
    </source>
</evidence>
<evidence type="ECO:0000256" key="4">
    <source>
        <dbReference type="ARBA" id="ARBA00022475"/>
    </source>
</evidence>
<evidence type="ECO:0000256" key="2">
    <source>
        <dbReference type="ARBA" id="ARBA00009772"/>
    </source>
</evidence>
<reference evidence="11 12" key="1">
    <citation type="submission" date="2016-10" db="EMBL/GenBank/DDBJ databases">
        <authorList>
            <person name="de Groot N.N."/>
        </authorList>
    </citation>
    <scope>NUCLEOTIDE SEQUENCE [LARGE SCALE GENOMIC DNA]</scope>
    <source>
        <strain evidence="11 12">CGMCC 1.10434</strain>
    </source>
</reference>
<dbReference type="InterPro" id="IPR006303">
    <property type="entry name" value="FliR"/>
</dbReference>
<dbReference type="Pfam" id="PF01311">
    <property type="entry name" value="Bac_export_1"/>
    <property type="match status" value="1"/>
</dbReference>
<keyword evidence="4 10" id="KW-1003">Cell membrane</keyword>
<evidence type="ECO:0000313" key="12">
    <source>
        <dbReference type="Proteomes" id="UP000199300"/>
    </source>
</evidence>
<dbReference type="EMBL" id="FODJ01000001">
    <property type="protein sequence ID" value="SEN58294.1"/>
    <property type="molecule type" value="Genomic_DNA"/>
</dbReference>
<keyword evidence="11" id="KW-0966">Cell projection</keyword>
<sequence length="259" mass="28774">MLTLIDLNGLPAFLLIFSRIIAFMTTVPIFSYRNIPNPLKIGLSIFVSLLLVFSLDLPTLSIDLFFVFLIIKEALVGIILGLVAYVILASVQIAGGFIDFQMGFAIANVVDPQTGAQGPVIGQYFYTFAILFILAVDAHHIFINGIWYSFEVIPFDQYISFDQSGFILTVITMFNQLFIMAFQMAIPIVGSLFLVDVALGIIARTVPQLNVFVVGLPLKITVSLFLIGMFIALYIGLVRRMFGYIIEMMNVFMRLLGGI</sequence>
<evidence type="ECO:0000313" key="11">
    <source>
        <dbReference type="EMBL" id="SEN58294.1"/>
    </source>
</evidence>
<feature type="transmembrane region" description="Helical" evidence="10">
    <location>
        <begin position="43"/>
        <end position="71"/>
    </location>
</feature>
<organism evidence="11 12">
    <name type="scientific">Amphibacillus marinus</name>
    <dbReference type="NCBI Taxonomy" id="872970"/>
    <lineage>
        <taxon>Bacteria</taxon>
        <taxon>Bacillati</taxon>
        <taxon>Bacillota</taxon>
        <taxon>Bacilli</taxon>
        <taxon>Bacillales</taxon>
        <taxon>Bacillaceae</taxon>
        <taxon>Amphibacillus</taxon>
    </lineage>
</organism>
<comment type="subcellular location">
    <subcellularLocation>
        <location evidence="10">Cell membrane</location>
        <topology evidence="10">Multi-pass membrane protein</topology>
    </subcellularLocation>
    <subcellularLocation>
        <location evidence="10">Bacterial flagellum basal body</location>
    </subcellularLocation>
</comment>
<comment type="function">
    <text evidence="1 10">Role in flagellar biosynthesis.</text>
</comment>
<dbReference type="STRING" id="872970.SAMN04488134_101412"/>
<name>A0A1H8HQG3_9BACI</name>
<dbReference type="RefSeq" id="WP_091494245.1">
    <property type="nucleotide sequence ID" value="NZ_FODJ01000001.1"/>
</dbReference>
<feature type="transmembrane region" description="Helical" evidence="10">
    <location>
        <begin position="211"/>
        <end position="235"/>
    </location>
</feature>
<dbReference type="PRINTS" id="PR00953">
    <property type="entry name" value="TYPE3IMRPROT"/>
</dbReference>
<accession>A0A1H8HQG3</accession>
<keyword evidence="11" id="KW-0969">Cilium</keyword>
<dbReference type="GO" id="GO:0044780">
    <property type="term" value="P:bacterial-type flagellum assembly"/>
    <property type="evidence" value="ECO:0007669"/>
    <property type="project" value="UniProtKB-UniRule"/>
</dbReference>
<keyword evidence="11" id="KW-0282">Flagellum</keyword>
<keyword evidence="6 10" id="KW-1133">Transmembrane helix</keyword>
<evidence type="ECO:0000256" key="6">
    <source>
        <dbReference type="ARBA" id="ARBA00022989"/>
    </source>
</evidence>
<dbReference type="AlphaFoldDB" id="A0A1H8HQG3"/>
<evidence type="ECO:0000256" key="7">
    <source>
        <dbReference type="ARBA" id="ARBA00023136"/>
    </source>
</evidence>
<dbReference type="PANTHER" id="PTHR30065">
    <property type="entry name" value="FLAGELLAR BIOSYNTHETIC PROTEIN FLIR"/>
    <property type="match status" value="1"/>
</dbReference>
<dbReference type="GO" id="GO:0006605">
    <property type="term" value="P:protein targeting"/>
    <property type="evidence" value="ECO:0007669"/>
    <property type="project" value="UniProtKB-UniRule"/>
</dbReference>
<comment type="similarity">
    <text evidence="2 10">Belongs to the FliR/MopE/SpaR family.</text>
</comment>
<dbReference type="InterPro" id="IPR002010">
    <property type="entry name" value="T3SS_IM_R"/>
</dbReference>
<keyword evidence="5 10" id="KW-0812">Transmembrane</keyword>
<proteinExistence type="inferred from homology"/>
<dbReference type="Proteomes" id="UP000199300">
    <property type="component" value="Unassembled WGS sequence"/>
</dbReference>
<dbReference type="GO" id="GO:0009425">
    <property type="term" value="C:bacterial-type flagellum basal body"/>
    <property type="evidence" value="ECO:0007669"/>
    <property type="project" value="UniProtKB-SubCell"/>
</dbReference>
<protein>
    <recommendedName>
        <fullName evidence="3 9">Flagellar biosynthetic protein FliR</fullName>
    </recommendedName>
</protein>
<dbReference type="GO" id="GO:0005886">
    <property type="term" value="C:plasma membrane"/>
    <property type="evidence" value="ECO:0007669"/>
    <property type="project" value="UniProtKB-SubCell"/>
</dbReference>
<feature type="transmembrane region" description="Helical" evidence="10">
    <location>
        <begin position="166"/>
        <end position="199"/>
    </location>
</feature>
<dbReference type="OrthoDB" id="9807748at2"/>
<keyword evidence="7 10" id="KW-0472">Membrane</keyword>
<keyword evidence="12" id="KW-1185">Reference proteome</keyword>